<dbReference type="GO" id="GO:1990077">
    <property type="term" value="C:primosome complex"/>
    <property type="evidence" value="ECO:0007669"/>
    <property type="project" value="UniProtKB-UniRule"/>
</dbReference>
<feature type="binding site" evidence="12">
    <location>
        <position position="551"/>
    </location>
    <ligand>
        <name>Zn(2+)</name>
        <dbReference type="ChEBI" id="CHEBI:29105"/>
        <label>2</label>
    </ligand>
</feature>
<proteinExistence type="inferred from homology"/>
<evidence type="ECO:0000313" key="16">
    <source>
        <dbReference type="Proteomes" id="UP000251993"/>
    </source>
</evidence>
<dbReference type="GO" id="GO:0005524">
    <property type="term" value="F:ATP binding"/>
    <property type="evidence" value="ECO:0007669"/>
    <property type="project" value="UniProtKB-UniRule"/>
</dbReference>
<dbReference type="CDD" id="cd17929">
    <property type="entry name" value="DEXHc_priA"/>
    <property type="match status" value="1"/>
</dbReference>
<dbReference type="RefSeq" id="WP_114068939.1">
    <property type="nucleotide sequence ID" value="NZ_CP030850.1"/>
</dbReference>
<dbReference type="InterPro" id="IPR011545">
    <property type="entry name" value="DEAD/DEAH_box_helicase_dom"/>
</dbReference>
<dbReference type="InterPro" id="IPR005259">
    <property type="entry name" value="PriA"/>
</dbReference>
<dbReference type="Pfam" id="PF18074">
    <property type="entry name" value="PriA_C"/>
    <property type="match status" value="1"/>
</dbReference>
<dbReference type="GO" id="GO:0043138">
    <property type="term" value="F:3'-5' DNA helicase activity"/>
    <property type="evidence" value="ECO:0007669"/>
    <property type="project" value="UniProtKB-EC"/>
</dbReference>
<dbReference type="SMART" id="SM00487">
    <property type="entry name" value="DEXDc"/>
    <property type="match status" value="1"/>
</dbReference>
<dbReference type="PROSITE" id="PS51194">
    <property type="entry name" value="HELICASE_CTER"/>
    <property type="match status" value="1"/>
</dbReference>
<dbReference type="GO" id="GO:0006269">
    <property type="term" value="P:DNA replication, synthesis of primer"/>
    <property type="evidence" value="ECO:0007669"/>
    <property type="project" value="UniProtKB-KW"/>
</dbReference>
<dbReference type="GO" id="GO:0016887">
    <property type="term" value="F:ATP hydrolysis activity"/>
    <property type="evidence" value="ECO:0007669"/>
    <property type="project" value="RHEA"/>
</dbReference>
<keyword evidence="1 12" id="KW-0639">Primosome</keyword>
<dbReference type="Gene3D" id="3.40.50.300">
    <property type="entry name" value="P-loop containing nucleotide triphosphate hydrolases"/>
    <property type="match status" value="2"/>
</dbReference>
<dbReference type="InterPro" id="IPR042115">
    <property type="entry name" value="PriA_3primeBD_sf"/>
</dbReference>
<comment type="similarity">
    <text evidence="12">Belongs to the helicase family. PriA subfamily.</text>
</comment>
<comment type="catalytic activity">
    <reaction evidence="12">
        <text>Couples ATP hydrolysis with the unwinding of duplex DNA by translocating in the 3'-5' direction.</text>
        <dbReference type="EC" id="5.6.2.4"/>
    </reaction>
</comment>
<dbReference type="Pfam" id="PF18319">
    <property type="entry name" value="Zn_ribbon_PriA"/>
    <property type="match status" value="1"/>
</dbReference>
<dbReference type="EMBL" id="CP030850">
    <property type="protein sequence ID" value="AXE20173.1"/>
    <property type="molecule type" value="Genomic_DNA"/>
</dbReference>
<evidence type="ECO:0000256" key="2">
    <source>
        <dbReference type="ARBA" id="ARBA00022705"/>
    </source>
</evidence>
<keyword evidence="9 12" id="KW-0238">DNA-binding</keyword>
<evidence type="ECO:0000256" key="6">
    <source>
        <dbReference type="ARBA" id="ARBA00022806"/>
    </source>
</evidence>
<sequence length="838" mass="95543">MLTVENDDFGLEEVTLFADLILPVPVRQLFTYRVPRVFNAAIKNGARVVVPFGKNRVVTGVVAHIHTTPPSRYQAKYIGELLDDEPLVTPYQIALFNWIADYYLCSVGEVLNVALPSGLKITSQSKIQYNPDFEYFDLLTEEEAGLLEEIKKYQSLTYEEVGKRVGDQNINHVIKSLIGKRAVILYEEVREKYKPKIQKKVKLTGRYETRENLMELIGQLDKTPKQQEVVMRYMSQVPIQNDPYANRTGLEKSFFTQNEEISDSALSTLIKKGVFEEFEVTVSRFAEVKPDFTAGINIKLTTAQQRAFDEIINLFQEKDTVLLHGVTGSGKTEVYIHLAQQVLESGSQVLFLLPEIALTTQIVVRLKKVFGDKLGIYHSKFSDNERVEVWKGVVSGQFQLVVGVRSAIFLPFDALGLIIVDEEHESSYKQYDPAPRYHARDVSIVAAQHQQAKVLLGSATPALESYYQALNGRYGLVKLTERFGKASMPEFVLIDTKQERKTKKMKYEFSSVLVEELRETLARNEQSIIFQNRRGYSSYLQCEECGWIGECENCAVSLTYHQKDAELRCHYCGHKEEVPKFCPGCGSTKVRTVGFGTEKLEDQLKIFFPTARVARMDLDTTRAKNAYKEMIEDIEQGNVDILVGTQMISKGLDFENVSMVGVFDADRMIHFPDLRSTERAFQLITQVSGRAGRRADRKGRVLIQTGNTNQKILQKIIANDYEGMYAEEIVEREQFKYPPFTRLIKLTVRHLEQSVARQGAEKLTHLLMEKMGEDRVLGPQPPLVERIRNRFLFDILIKLEREKVNFKAAKTFILEKVTDILTDKTLKGADVTIDVDCL</sequence>
<dbReference type="SMART" id="SM00490">
    <property type="entry name" value="HELICc"/>
    <property type="match status" value="1"/>
</dbReference>
<evidence type="ECO:0000259" key="13">
    <source>
        <dbReference type="PROSITE" id="PS51192"/>
    </source>
</evidence>
<feature type="binding site" evidence="12">
    <location>
        <position position="585"/>
    </location>
    <ligand>
        <name>Zn(2+)</name>
        <dbReference type="ChEBI" id="CHEBI:29105"/>
        <label>1</label>
    </ligand>
</feature>
<dbReference type="InterPro" id="IPR027417">
    <property type="entry name" value="P-loop_NTPase"/>
</dbReference>
<dbReference type="GO" id="GO:0003677">
    <property type="term" value="F:DNA binding"/>
    <property type="evidence" value="ECO:0007669"/>
    <property type="project" value="UniProtKB-UniRule"/>
</dbReference>
<dbReference type="InterPro" id="IPR041236">
    <property type="entry name" value="PriA_C"/>
</dbReference>
<feature type="binding site" evidence="12">
    <location>
        <position position="582"/>
    </location>
    <ligand>
        <name>Zn(2+)</name>
        <dbReference type="ChEBI" id="CHEBI:29105"/>
        <label>1</label>
    </ligand>
</feature>
<dbReference type="SUPFAM" id="SSF52540">
    <property type="entry name" value="P-loop containing nucleoside triphosphate hydrolases"/>
    <property type="match status" value="2"/>
</dbReference>
<dbReference type="Proteomes" id="UP000251993">
    <property type="component" value="Chromosome"/>
</dbReference>
<evidence type="ECO:0000313" key="15">
    <source>
        <dbReference type="EMBL" id="AXE20173.1"/>
    </source>
</evidence>
<reference evidence="15 16" key="1">
    <citation type="submission" date="2018-07" db="EMBL/GenBank/DDBJ databases">
        <title>Genome sequencing of Runella.</title>
        <authorList>
            <person name="Baek M.-G."/>
            <person name="Yi H."/>
        </authorList>
    </citation>
    <scope>NUCLEOTIDE SEQUENCE [LARGE SCALE GENOMIC DNA]</scope>
    <source>
        <strain evidence="15 16">HYN0085</strain>
    </source>
</reference>
<evidence type="ECO:0000256" key="4">
    <source>
        <dbReference type="ARBA" id="ARBA00022741"/>
    </source>
</evidence>
<dbReference type="Gene3D" id="3.40.1440.60">
    <property type="entry name" value="PriA, 3(prime) DNA-binding domain"/>
    <property type="match status" value="1"/>
</dbReference>
<comment type="cofactor">
    <cofactor evidence="12">
        <name>Zn(2+)</name>
        <dbReference type="ChEBI" id="CHEBI:29105"/>
    </cofactor>
    <text evidence="12">Binds 2 zinc ions per subunit.</text>
</comment>
<feature type="binding site" evidence="12">
    <location>
        <position position="569"/>
    </location>
    <ligand>
        <name>Zn(2+)</name>
        <dbReference type="ChEBI" id="CHEBI:29105"/>
        <label>2</label>
    </ligand>
</feature>
<feature type="domain" description="Helicase C-terminal" evidence="14">
    <location>
        <begin position="577"/>
        <end position="737"/>
    </location>
</feature>
<evidence type="ECO:0000256" key="7">
    <source>
        <dbReference type="ARBA" id="ARBA00022833"/>
    </source>
</evidence>
<dbReference type="NCBIfam" id="TIGR00595">
    <property type="entry name" value="priA"/>
    <property type="match status" value="1"/>
</dbReference>
<feature type="binding site" evidence="12">
    <location>
        <position position="542"/>
    </location>
    <ligand>
        <name>Zn(2+)</name>
        <dbReference type="ChEBI" id="CHEBI:29105"/>
        <label>1</label>
    </ligand>
</feature>
<dbReference type="Pfam" id="PF00271">
    <property type="entry name" value="Helicase_C"/>
    <property type="match status" value="1"/>
</dbReference>
<dbReference type="Pfam" id="PF00270">
    <property type="entry name" value="DEAD"/>
    <property type="match status" value="1"/>
</dbReference>
<feature type="binding site" evidence="12">
    <location>
        <position position="572"/>
    </location>
    <ligand>
        <name>Zn(2+)</name>
        <dbReference type="ChEBI" id="CHEBI:29105"/>
        <label>2</label>
    </ligand>
</feature>
<dbReference type="HAMAP" id="MF_00983">
    <property type="entry name" value="PriA"/>
    <property type="match status" value="1"/>
</dbReference>
<dbReference type="InterPro" id="IPR040498">
    <property type="entry name" value="PriA_CRR"/>
</dbReference>
<dbReference type="CDD" id="cd18804">
    <property type="entry name" value="SF2_C_priA"/>
    <property type="match status" value="1"/>
</dbReference>
<dbReference type="PANTHER" id="PTHR30580:SF0">
    <property type="entry name" value="PRIMOSOMAL PROTEIN N"/>
    <property type="match status" value="1"/>
</dbReference>
<evidence type="ECO:0000256" key="10">
    <source>
        <dbReference type="ARBA" id="ARBA00023235"/>
    </source>
</evidence>
<evidence type="ECO:0000256" key="11">
    <source>
        <dbReference type="ARBA" id="ARBA00048988"/>
    </source>
</evidence>
<evidence type="ECO:0000256" key="9">
    <source>
        <dbReference type="ARBA" id="ARBA00023125"/>
    </source>
</evidence>
<comment type="subunit">
    <text evidence="12">Component of the replication restart primosome.</text>
</comment>
<gene>
    <name evidence="12 15" type="primary">priA</name>
    <name evidence="15" type="ORF">DR864_21670</name>
</gene>
<evidence type="ECO:0000256" key="5">
    <source>
        <dbReference type="ARBA" id="ARBA00022801"/>
    </source>
</evidence>
<dbReference type="KEGG" id="run:DR864_21670"/>
<dbReference type="InterPro" id="IPR001650">
    <property type="entry name" value="Helicase_C-like"/>
</dbReference>
<name>A0A344TNF2_9BACT</name>
<dbReference type="InterPro" id="IPR041222">
    <property type="entry name" value="PriA_3primeBD"/>
</dbReference>
<feature type="domain" description="Helicase ATP-binding" evidence="13">
    <location>
        <begin position="312"/>
        <end position="479"/>
    </location>
</feature>
<evidence type="ECO:0000256" key="12">
    <source>
        <dbReference type="HAMAP-Rule" id="MF_00983"/>
    </source>
</evidence>
<dbReference type="GO" id="GO:0006302">
    <property type="term" value="P:double-strand break repair"/>
    <property type="evidence" value="ECO:0007669"/>
    <property type="project" value="InterPro"/>
</dbReference>
<comment type="function">
    <text evidence="12">Initiates the restart of stalled replication forks, which reloads the replicative helicase on sites other than the origin of replication. Recognizes and binds to abandoned replication forks and remodels them to uncover a helicase loading site. Promotes assembly of the primosome at these replication forks.</text>
</comment>
<dbReference type="InterPro" id="IPR014001">
    <property type="entry name" value="Helicase_ATP-bd"/>
</dbReference>
<dbReference type="EC" id="5.6.2.4" evidence="12"/>
<dbReference type="AlphaFoldDB" id="A0A344TNF2"/>
<evidence type="ECO:0000256" key="3">
    <source>
        <dbReference type="ARBA" id="ARBA00022723"/>
    </source>
</evidence>
<evidence type="ECO:0000259" key="14">
    <source>
        <dbReference type="PROSITE" id="PS51194"/>
    </source>
</evidence>
<dbReference type="GO" id="GO:0006270">
    <property type="term" value="P:DNA replication initiation"/>
    <property type="evidence" value="ECO:0007669"/>
    <property type="project" value="TreeGrafter"/>
</dbReference>
<dbReference type="OrthoDB" id="9759544at2"/>
<keyword evidence="6 12" id="KW-0347">Helicase</keyword>
<dbReference type="PANTHER" id="PTHR30580">
    <property type="entry name" value="PRIMOSOMAL PROTEIN N"/>
    <property type="match status" value="1"/>
</dbReference>
<keyword evidence="7 12" id="KW-0862">Zinc</keyword>
<keyword evidence="8 12" id="KW-0067">ATP-binding</keyword>
<keyword evidence="10 12" id="KW-0413">Isomerase</keyword>
<keyword evidence="16" id="KW-1185">Reference proteome</keyword>
<feature type="binding site" evidence="12">
    <location>
        <position position="554"/>
    </location>
    <ligand>
        <name>Zn(2+)</name>
        <dbReference type="ChEBI" id="CHEBI:29105"/>
        <label>2</label>
    </ligand>
</feature>
<dbReference type="FunFam" id="3.40.50.300:FF:000489">
    <property type="entry name" value="Primosome assembly protein PriA"/>
    <property type="match status" value="1"/>
</dbReference>
<dbReference type="GO" id="GO:0006310">
    <property type="term" value="P:DNA recombination"/>
    <property type="evidence" value="ECO:0007669"/>
    <property type="project" value="InterPro"/>
</dbReference>
<feature type="binding site" evidence="12">
    <location>
        <position position="545"/>
    </location>
    <ligand>
        <name>Zn(2+)</name>
        <dbReference type="ChEBI" id="CHEBI:29105"/>
        <label>1</label>
    </ligand>
</feature>
<protein>
    <recommendedName>
        <fullName evidence="12">Replication restart protein PriA</fullName>
    </recommendedName>
    <alternativeName>
        <fullName evidence="12">ATP-dependent DNA helicase PriA</fullName>
        <ecNumber evidence="12">5.6.2.4</ecNumber>
    </alternativeName>
    <alternativeName>
        <fullName evidence="12">DNA 3'-5' helicase PriA</fullName>
    </alternativeName>
</protein>
<dbReference type="PROSITE" id="PS51192">
    <property type="entry name" value="HELICASE_ATP_BIND_1"/>
    <property type="match status" value="1"/>
</dbReference>
<accession>A0A344TNF2</accession>
<dbReference type="GO" id="GO:0008270">
    <property type="term" value="F:zinc ion binding"/>
    <property type="evidence" value="ECO:0007669"/>
    <property type="project" value="UniProtKB-UniRule"/>
</dbReference>
<keyword evidence="5 12" id="KW-0378">Hydrolase</keyword>
<dbReference type="FunFam" id="3.40.1440.60:FF:000001">
    <property type="entry name" value="Primosomal protein N"/>
    <property type="match status" value="1"/>
</dbReference>
<comment type="catalytic activity">
    <reaction evidence="11 12">
        <text>ATP + H2O = ADP + phosphate + H(+)</text>
        <dbReference type="Rhea" id="RHEA:13065"/>
        <dbReference type="ChEBI" id="CHEBI:15377"/>
        <dbReference type="ChEBI" id="CHEBI:15378"/>
        <dbReference type="ChEBI" id="CHEBI:30616"/>
        <dbReference type="ChEBI" id="CHEBI:43474"/>
        <dbReference type="ChEBI" id="CHEBI:456216"/>
        <dbReference type="EC" id="5.6.2.4"/>
    </reaction>
</comment>
<keyword evidence="2 12" id="KW-0235">DNA replication</keyword>
<organism evidence="15 16">
    <name type="scientific">Runella rosea</name>
    <dbReference type="NCBI Taxonomy" id="2259595"/>
    <lineage>
        <taxon>Bacteria</taxon>
        <taxon>Pseudomonadati</taxon>
        <taxon>Bacteroidota</taxon>
        <taxon>Cytophagia</taxon>
        <taxon>Cytophagales</taxon>
        <taxon>Spirosomataceae</taxon>
        <taxon>Runella</taxon>
    </lineage>
</organism>
<keyword evidence="4 12" id="KW-0547">Nucleotide-binding</keyword>
<keyword evidence="3 12" id="KW-0479">Metal-binding</keyword>
<dbReference type="Pfam" id="PF17764">
    <property type="entry name" value="PriA_3primeBD"/>
    <property type="match status" value="1"/>
</dbReference>
<evidence type="ECO:0000256" key="1">
    <source>
        <dbReference type="ARBA" id="ARBA00022515"/>
    </source>
</evidence>
<evidence type="ECO:0000256" key="8">
    <source>
        <dbReference type="ARBA" id="ARBA00022840"/>
    </source>
</evidence>